<organism evidence="1 2">
    <name type="scientific">Allomesorhizobium camelthorni</name>
    <dbReference type="NCBI Taxonomy" id="475069"/>
    <lineage>
        <taxon>Bacteria</taxon>
        <taxon>Pseudomonadati</taxon>
        <taxon>Pseudomonadota</taxon>
        <taxon>Alphaproteobacteria</taxon>
        <taxon>Hyphomicrobiales</taxon>
        <taxon>Phyllobacteriaceae</taxon>
        <taxon>Allomesorhizobium</taxon>
    </lineage>
</organism>
<comment type="caution">
    <text evidence="1">The sequence shown here is derived from an EMBL/GenBank/DDBJ whole genome shotgun (WGS) entry which is preliminary data.</text>
</comment>
<dbReference type="EMBL" id="JAAKZF010000014">
    <property type="protein sequence ID" value="NGO52101.1"/>
    <property type="molecule type" value="Genomic_DNA"/>
</dbReference>
<accession>A0A6G4WBF9</accession>
<dbReference type="AlphaFoldDB" id="A0A6G4WBF9"/>
<evidence type="ECO:0000313" key="1">
    <source>
        <dbReference type="EMBL" id="NGO52101.1"/>
    </source>
</evidence>
<evidence type="ECO:0000313" key="2">
    <source>
        <dbReference type="Proteomes" id="UP001642900"/>
    </source>
</evidence>
<name>A0A6G4WBF9_9HYPH</name>
<dbReference type="Proteomes" id="UP001642900">
    <property type="component" value="Unassembled WGS sequence"/>
</dbReference>
<sequence length="104" mass="12031">MNVIVLHGVSMNGHLKFRKKLSRLQFQKFMTEHPSAVVAPMPRRLWPSDRRCDFVEPKSEEQQARAVLFRARQRLVHQRTDLVNALRAILYECAATSSRKAATT</sequence>
<proteinExistence type="predicted"/>
<gene>
    <name evidence="1" type="ORF">G6N73_13055</name>
</gene>
<keyword evidence="2" id="KW-1185">Reference proteome</keyword>
<dbReference type="RefSeq" id="WP_165028178.1">
    <property type="nucleotide sequence ID" value="NZ_JAAKZF010000014.1"/>
</dbReference>
<reference evidence="1 2" key="1">
    <citation type="submission" date="2020-02" db="EMBL/GenBank/DDBJ databases">
        <title>Genome sequence of strain CCNWXJ40-4.</title>
        <authorList>
            <person name="Gao J."/>
            <person name="Sun J."/>
        </authorList>
    </citation>
    <scope>NUCLEOTIDE SEQUENCE [LARGE SCALE GENOMIC DNA]</scope>
    <source>
        <strain evidence="1 2">CCNWXJ 40-4</strain>
    </source>
</reference>
<protein>
    <submittedName>
        <fullName evidence="1">IS110 family transposase</fullName>
    </submittedName>
</protein>